<dbReference type="PANTHER" id="PTHR34094">
    <property type="match status" value="1"/>
</dbReference>
<keyword evidence="2" id="KW-1133">Transmembrane helix</keyword>
<comment type="caution">
    <text evidence="4">The sequence shown here is derived from an EMBL/GenBank/DDBJ whole genome shotgun (WGS) entry which is preliminary data.</text>
</comment>
<keyword evidence="2" id="KW-0812">Transmembrane</keyword>
<feature type="region of interest" description="Disordered" evidence="1">
    <location>
        <begin position="536"/>
        <end position="566"/>
    </location>
</feature>
<feature type="compositionally biased region" description="Basic and acidic residues" evidence="1">
    <location>
        <begin position="544"/>
        <end position="560"/>
    </location>
</feature>
<evidence type="ECO:0000313" key="5">
    <source>
        <dbReference type="Proteomes" id="UP000540989"/>
    </source>
</evidence>
<evidence type="ECO:0000313" key="4">
    <source>
        <dbReference type="EMBL" id="MBB5058597.1"/>
    </source>
</evidence>
<dbReference type="EMBL" id="JACHIP010000004">
    <property type="protein sequence ID" value="MBB5058597.1"/>
    <property type="molecule type" value="Genomic_DNA"/>
</dbReference>
<accession>A0A7W7ZF12</accession>
<dbReference type="RefSeq" id="WP_184218438.1">
    <property type="nucleotide sequence ID" value="NZ_JACHIP010000004.1"/>
</dbReference>
<protein>
    <submittedName>
        <fullName evidence="4">DUF4097 and DUF4098 domain-containing protein YvlB</fullName>
    </submittedName>
</protein>
<dbReference type="Pfam" id="PF13349">
    <property type="entry name" value="DUF4097"/>
    <property type="match status" value="1"/>
</dbReference>
<dbReference type="InterPro" id="IPR025164">
    <property type="entry name" value="Toastrack_DUF4097"/>
</dbReference>
<dbReference type="AlphaFoldDB" id="A0A7W7ZF12"/>
<feature type="transmembrane region" description="Helical" evidence="2">
    <location>
        <begin position="94"/>
        <end position="114"/>
    </location>
</feature>
<reference evidence="4 5" key="1">
    <citation type="submission" date="2020-08" db="EMBL/GenBank/DDBJ databases">
        <title>Genomic Encyclopedia of Type Strains, Phase IV (KMG-V): Genome sequencing to study the core and pangenomes of soil and plant-associated prokaryotes.</title>
        <authorList>
            <person name="Whitman W."/>
        </authorList>
    </citation>
    <scope>NUCLEOTIDE SEQUENCE [LARGE SCALE GENOMIC DNA]</scope>
    <source>
        <strain evidence="4 5">M8UP14</strain>
    </source>
</reference>
<organism evidence="4 5">
    <name type="scientific">Granulicella aggregans</name>
    <dbReference type="NCBI Taxonomy" id="474949"/>
    <lineage>
        <taxon>Bacteria</taxon>
        <taxon>Pseudomonadati</taxon>
        <taxon>Acidobacteriota</taxon>
        <taxon>Terriglobia</taxon>
        <taxon>Terriglobales</taxon>
        <taxon>Acidobacteriaceae</taxon>
        <taxon>Granulicella</taxon>
    </lineage>
</organism>
<feature type="domain" description="DUF4097" evidence="3">
    <location>
        <begin position="196"/>
        <end position="509"/>
    </location>
</feature>
<name>A0A7W7ZF12_9BACT</name>
<evidence type="ECO:0000259" key="3">
    <source>
        <dbReference type="Pfam" id="PF13349"/>
    </source>
</evidence>
<dbReference type="PANTHER" id="PTHR34094:SF1">
    <property type="entry name" value="PROTEIN FAM185A"/>
    <property type="match status" value="1"/>
</dbReference>
<evidence type="ECO:0000256" key="1">
    <source>
        <dbReference type="SAM" id="MobiDB-lite"/>
    </source>
</evidence>
<sequence length="566" mass="60646">MSGYPPPYPPPGSRPPYGPNDFRGDWKYQRRILKDQARAQREMFRAQRDAYRAQYRGLRRGSIVGPIMVIALGVVFLLVQLGKLPSFAVWSWLGHWWPLLLIGVGVVVLIEWGFDQTFRGDTGQPYVRRSLGGGVITLLVFLAIAGGIHQGIQGNFHDGHSLFGDSFNQENIDQFLGDKHESDQTLDQAFAGEGTLQVDNPRGDVTISGTSDDNQIHVTVHKEVYSRSDSDAANKSEQLSPKIDRSGSVTHVTLPALDGARADLVITVPSVSSNTVVANHGDVKVSGVRGSVNITANHGDVELSAITGSVTTHIQNTGSDFAAHSVTGPVTLEGRGGGITLSDINGPVSVQGDFFGETHVEHIRAAFRFHTSRTDFQLARLDGQLDISSDEDLSADQLVGPVVLNTRNRNITLDRVAGDVTITNKNGKVDLTGAPPLGNVSVENRNGEVTLTVPDQAGFNVTAETTDGDIENDFALPVSENNNRKSITGNVGKAAANIKITTTQEDISLKRASIAPLPPLPPAPPALTDMPATAQHAIAASQKTAREAQKAAEKLAREASKVAQQP</sequence>
<gene>
    <name evidence="4" type="ORF">HDF16_003311</name>
</gene>
<dbReference type="Proteomes" id="UP000540989">
    <property type="component" value="Unassembled WGS sequence"/>
</dbReference>
<feature type="transmembrane region" description="Helical" evidence="2">
    <location>
        <begin position="126"/>
        <end position="148"/>
    </location>
</feature>
<evidence type="ECO:0000256" key="2">
    <source>
        <dbReference type="SAM" id="Phobius"/>
    </source>
</evidence>
<proteinExistence type="predicted"/>
<keyword evidence="5" id="KW-1185">Reference proteome</keyword>
<keyword evidence="2" id="KW-0472">Membrane</keyword>
<feature type="transmembrane region" description="Helical" evidence="2">
    <location>
        <begin position="62"/>
        <end position="82"/>
    </location>
</feature>